<evidence type="ECO:0000313" key="1">
    <source>
        <dbReference type="EMBL" id="PJN70728.1"/>
    </source>
</evidence>
<reference evidence="1 2" key="1">
    <citation type="submission" date="2016-10" db="EMBL/GenBank/DDBJ databases">
        <title>Genome Sequence of Bacillus weihenstephanensis GM6LP.</title>
        <authorList>
            <person name="Poehlein A."/>
            <person name="Wemheuer F."/>
            <person name="Hollensteiner J."/>
            <person name="Wemheuer B."/>
        </authorList>
    </citation>
    <scope>NUCLEOTIDE SEQUENCE [LARGE SCALE GENOMIC DNA]</scope>
    <source>
        <strain evidence="1 2">GM6LP</strain>
    </source>
</reference>
<dbReference type="Proteomes" id="UP000236165">
    <property type="component" value="Unassembled WGS sequence"/>
</dbReference>
<evidence type="ECO:0008006" key="3">
    <source>
        <dbReference type="Google" id="ProtNLM"/>
    </source>
</evidence>
<comment type="caution">
    <text evidence="1">The sequence shown here is derived from an EMBL/GenBank/DDBJ whole genome shotgun (WGS) entry which is preliminary data.</text>
</comment>
<sequence length="368" mass="43445">MTLFKTSRLFYKRRNFILNPHLFTKASFEIAYPKLITKNKVSYGTLSTVYGVAPHINHLSKKTGAINQSIKKVTTYIDNIVLEYEGVTTKDYLTKRKYEALETVLSYLVQEGYSQVKQDHISKKSGISKPIINYVFNWLQDLGVCQQIKVRRYGKIAPSIYILTLHNNYLKIIEYFKLKWAVAIDVCSTFTKLLKKKLFKEVVESKHEEKNTLFNGIDILNFEELERSNTISQHAIDRLQDLNDYLSEDQKKAYRYITSQPVTYLTEQDAYTIALRMPKKIDRYQRWDFEKCVEWFEYNQAEISNPAHFMKMFAEKSKQRKERNDYEAKEALTNMEHAQKYESILPIIDWLNNKKIDSILQKMGVLRP</sequence>
<evidence type="ECO:0000313" key="2">
    <source>
        <dbReference type="Proteomes" id="UP000236165"/>
    </source>
</evidence>
<gene>
    <name evidence="1" type="ORF">BACWE_23830</name>
</gene>
<proteinExistence type="predicted"/>
<protein>
    <recommendedName>
        <fullName evidence="3">Replicase RepFR55</fullName>
    </recommendedName>
</protein>
<name>A0AAP8KV94_BACMY</name>
<accession>A0AAP8KV94</accession>
<dbReference type="AlphaFoldDB" id="A0AAP8KV94"/>
<dbReference type="EMBL" id="MKZQ01000025">
    <property type="protein sequence ID" value="PJN70728.1"/>
    <property type="molecule type" value="Genomic_DNA"/>
</dbReference>
<organism evidence="1 2">
    <name type="scientific">Bacillus mycoides</name>
    <dbReference type="NCBI Taxonomy" id="1405"/>
    <lineage>
        <taxon>Bacteria</taxon>
        <taxon>Bacillati</taxon>
        <taxon>Bacillota</taxon>
        <taxon>Bacilli</taxon>
        <taxon>Bacillales</taxon>
        <taxon>Bacillaceae</taxon>
        <taxon>Bacillus</taxon>
        <taxon>Bacillus cereus group</taxon>
    </lineage>
</organism>